<reference evidence="2 3" key="1">
    <citation type="journal article" date="2009" name="Nature">
        <title>Evolution of pathogenicity and sexual reproduction in eight Candida genomes.</title>
        <authorList>
            <person name="Butler G."/>
            <person name="Rasmussen M.D."/>
            <person name="Lin M.F."/>
            <person name="Santos M.A."/>
            <person name="Sakthikumar S."/>
            <person name="Munro C.A."/>
            <person name="Rheinbay E."/>
            <person name="Grabherr M."/>
            <person name="Forche A."/>
            <person name="Reedy J.L."/>
            <person name="Agrafioti I."/>
            <person name="Arnaud M.B."/>
            <person name="Bates S."/>
            <person name="Brown A.J."/>
            <person name="Brunke S."/>
            <person name="Costanzo M.C."/>
            <person name="Fitzpatrick D.A."/>
            <person name="de Groot P.W."/>
            <person name="Harris D."/>
            <person name="Hoyer L.L."/>
            <person name="Hube B."/>
            <person name="Klis F.M."/>
            <person name="Kodira C."/>
            <person name="Lennard N."/>
            <person name="Logue M.E."/>
            <person name="Martin R."/>
            <person name="Neiman A.M."/>
            <person name="Nikolaou E."/>
            <person name="Quail M.A."/>
            <person name="Quinn J."/>
            <person name="Santos M.C."/>
            <person name="Schmitzberger F.F."/>
            <person name="Sherlock G."/>
            <person name="Shah P."/>
            <person name="Silverstein K.A."/>
            <person name="Skrzypek M.S."/>
            <person name="Soll D."/>
            <person name="Staggs R."/>
            <person name="Stansfield I."/>
            <person name="Stumpf M.P."/>
            <person name="Sudbery P.E."/>
            <person name="Srikantha T."/>
            <person name="Zeng Q."/>
            <person name="Berman J."/>
            <person name="Berriman M."/>
            <person name="Heitman J."/>
            <person name="Gow N.A."/>
            <person name="Lorenz M.C."/>
            <person name="Birren B.W."/>
            <person name="Kellis M."/>
            <person name="Cuomo C.A."/>
        </authorList>
    </citation>
    <scope>NUCLEOTIDE SEQUENCE [LARGE SCALE GENOMIC DNA]</scope>
    <source>
        <strain evidence="3">ATCC 11503 / BCRC 21390 / CBS 2605 / JCM 1781 / NBRC 1676 / NRRL YB-4239</strain>
    </source>
</reference>
<keyword evidence="1" id="KW-0812">Transmembrane</keyword>
<dbReference type="GeneID" id="5233268"/>
<proteinExistence type="predicted"/>
<dbReference type="EMBL" id="CH981526">
    <property type="protein sequence ID" value="EDK44707.1"/>
    <property type="molecule type" value="Genomic_DNA"/>
</dbReference>
<dbReference type="Proteomes" id="UP000001996">
    <property type="component" value="Unassembled WGS sequence"/>
</dbReference>
<evidence type="ECO:0008006" key="4">
    <source>
        <dbReference type="Google" id="ProtNLM"/>
    </source>
</evidence>
<organism evidence="2 3">
    <name type="scientific">Lodderomyces elongisporus (strain ATCC 11503 / CBS 2605 / JCM 1781 / NBRC 1676 / NRRL YB-4239)</name>
    <name type="common">Yeast</name>
    <name type="synonym">Saccharomyces elongisporus</name>
    <dbReference type="NCBI Taxonomy" id="379508"/>
    <lineage>
        <taxon>Eukaryota</taxon>
        <taxon>Fungi</taxon>
        <taxon>Dikarya</taxon>
        <taxon>Ascomycota</taxon>
        <taxon>Saccharomycotina</taxon>
        <taxon>Pichiomycetes</taxon>
        <taxon>Debaryomycetaceae</taxon>
        <taxon>Candida/Lodderomyces clade</taxon>
        <taxon>Lodderomyces</taxon>
    </lineage>
</organism>
<dbReference type="eggNOG" id="ENOG502S0BA">
    <property type="taxonomic scope" value="Eukaryota"/>
</dbReference>
<dbReference type="KEGG" id="lel:PVL30_003723"/>
<dbReference type="OrthoDB" id="4010679at2759"/>
<keyword evidence="3" id="KW-1185">Reference proteome</keyword>
<keyword evidence="1" id="KW-1133">Transmembrane helix</keyword>
<name>A5DZU9_LODEL</name>
<accession>A5DZU9</accession>
<evidence type="ECO:0000313" key="3">
    <source>
        <dbReference type="Proteomes" id="UP000001996"/>
    </source>
</evidence>
<keyword evidence="1" id="KW-0472">Membrane</keyword>
<evidence type="ECO:0000313" key="2">
    <source>
        <dbReference type="EMBL" id="EDK44707.1"/>
    </source>
</evidence>
<dbReference type="HOGENOM" id="CLU_049617_0_0_1"/>
<evidence type="ECO:0000256" key="1">
    <source>
        <dbReference type="SAM" id="Phobius"/>
    </source>
</evidence>
<sequence>MLYKSTEIRSYIRIFGLVIPLAITRTWLYLTTTVTSSIFVLLPLALITYHQYYVTLIPLANSPVIPLNFTESGVNSQNWQSLQNTEDWGSWGSVPVYQENNETKVEGETQTLSHDDANVKILKPKTYLSNLISPHFRNYNFDENSPYIFKVRLNIICPTNNNPAYGQMPHYMSSSPMQPPYQHSSSHLPTSTYPSRQLINKIHYNIQNSVFDQFTQGSFILNCDPLQIYQLKNKLVPYNLRYWVSPNVVDYAQSRSIELDVFEIKGSQLAHNKHLPRNGETFLFDDFRIEMDSQGENSGGYIIEDYVSHAWFEIKWTGFRYYLVKYYYTFYILGTAVFFAIMLLVSVVTGYGILWINHRRSEGNKGRGFKNSEVDYSSKIKSEPRIKIEGQR</sequence>
<dbReference type="InParanoid" id="A5DZU9"/>
<dbReference type="AlphaFoldDB" id="A5DZU9"/>
<protein>
    <recommendedName>
        <fullName evidence="4">Seipin</fullName>
    </recommendedName>
</protein>
<feature type="transmembrane region" description="Helical" evidence="1">
    <location>
        <begin position="330"/>
        <end position="356"/>
    </location>
</feature>
<gene>
    <name evidence="2" type="ORF">LELG_02886</name>
</gene>
<dbReference type="VEuPathDB" id="FungiDB:LELG_02886"/>